<evidence type="ECO:0000313" key="1">
    <source>
        <dbReference type="EMBL" id="BAJ98573.1"/>
    </source>
</evidence>
<dbReference type="EMBL" id="AK367370">
    <property type="protein sequence ID" value="BAJ98573.1"/>
    <property type="molecule type" value="mRNA"/>
</dbReference>
<feature type="non-terminal residue" evidence="1">
    <location>
        <position position="1"/>
    </location>
</feature>
<reference evidence="1" key="1">
    <citation type="journal article" date="2011" name="Plant Physiol.">
        <title>Comprehensive sequence analysis of 24,783 barley full-length cDNAs derived from 12 clone libraries.</title>
        <authorList>
            <person name="Matsumoto T."/>
            <person name="Tanaka T."/>
            <person name="Sakai H."/>
            <person name="Amano N."/>
            <person name="Kanamori H."/>
            <person name="Kurita K."/>
            <person name="Kikuta A."/>
            <person name="Kamiya K."/>
            <person name="Yamamoto M."/>
            <person name="Ikawa H."/>
            <person name="Fujii N."/>
            <person name="Hori K."/>
            <person name="Itoh T."/>
            <person name="Sato K."/>
        </authorList>
    </citation>
    <scope>NUCLEOTIDE SEQUENCE</scope>
</reference>
<proteinExistence type="evidence at transcript level"/>
<accession>F2DU02</accession>
<name>F2DU02_HORVV</name>
<dbReference type="AlphaFoldDB" id="F2DU02"/>
<protein>
    <submittedName>
        <fullName evidence="1">Predicted protein</fullName>
    </submittedName>
</protein>
<sequence length="133" mass="15183">YLSKEQAVVHGRMRRRTQFSRRTVSSFVLFPLLRLRLQRQGGRRADLPAGHPADAGVLGLRRMRHHEVQQDQITTLFLSSTPTCIRQLCRITSSSINQWLIDVMTVLDFPNQSIEQVGAGTMNPLTFIRVLGR</sequence>
<organism evidence="1">
    <name type="scientific">Hordeum vulgare subsp. vulgare</name>
    <name type="common">Domesticated barley</name>
    <dbReference type="NCBI Taxonomy" id="112509"/>
    <lineage>
        <taxon>Eukaryota</taxon>
        <taxon>Viridiplantae</taxon>
        <taxon>Streptophyta</taxon>
        <taxon>Embryophyta</taxon>
        <taxon>Tracheophyta</taxon>
        <taxon>Spermatophyta</taxon>
        <taxon>Magnoliopsida</taxon>
        <taxon>Liliopsida</taxon>
        <taxon>Poales</taxon>
        <taxon>Poaceae</taxon>
        <taxon>BOP clade</taxon>
        <taxon>Pooideae</taxon>
        <taxon>Triticodae</taxon>
        <taxon>Triticeae</taxon>
        <taxon>Hordeinae</taxon>
        <taxon>Hordeum</taxon>
    </lineage>
</organism>